<dbReference type="EMBL" id="LCVB01000033">
    <property type="protein sequence ID" value="KLJ28083.1"/>
    <property type="molecule type" value="Genomic_DNA"/>
</dbReference>
<dbReference type="OMA" id="SCDMVVC"/>
<dbReference type="EMBL" id="LBKL01000092">
    <property type="protein sequence ID" value="KLL35736.1"/>
    <property type="molecule type" value="Genomic_DNA"/>
</dbReference>
<proteinExistence type="inferred from homology"/>
<dbReference type="SUPFAM" id="SSF52096">
    <property type="entry name" value="ClpP/crotonase"/>
    <property type="match status" value="1"/>
</dbReference>
<dbReference type="Proteomes" id="UP000256718">
    <property type="component" value="Unassembled WGS sequence"/>
</dbReference>
<gene>
    <name evidence="7" type="primary">echA8</name>
    <name evidence="5" type="ORF">AX245_03060</name>
    <name evidence="6" type="ORF">C4618_05375</name>
    <name evidence="7" type="ORF">NCTC8185_00541</name>
    <name evidence="4" type="ORF">QP229_08760</name>
    <name evidence="3" type="ORF">WA04_10000</name>
    <name evidence="2" type="ORF">WA45_09465</name>
</gene>
<evidence type="ECO:0000313" key="8">
    <source>
        <dbReference type="Proteomes" id="UP000035174"/>
    </source>
</evidence>
<dbReference type="Pfam" id="PF00378">
    <property type="entry name" value="ECH_1"/>
    <property type="match status" value="1"/>
</dbReference>
<dbReference type="KEGG" id="sagg:EN73_02000"/>
<comment type="caution">
    <text evidence="7">The sequence shown here is derived from an EMBL/GenBank/DDBJ whole genome shotgun (WGS) entry which is preliminary data.</text>
</comment>
<dbReference type="InterPro" id="IPR001753">
    <property type="entry name" value="Enoyl-CoA_hydra/iso"/>
</dbReference>
<protein>
    <submittedName>
        <fullName evidence="2">Enoyl-CoA hydratase</fullName>
        <ecNumber evidence="4 7">4.2.1.17</ecNumber>
    </submittedName>
    <submittedName>
        <fullName evidence="7">Trans-2,cis-3-Decenoyl-ACP isomerase</fullName>
    </submittedName>
</protein>
<reference evidence="5 10" key="2">
    <citation type="journal article" date="2016" name="Sci. Rep.">
        <title>Serotype IV Streptococcus agalactiae ST-452 has arisen from large genomic recombination events between CC23 and the hypervirulent CC17 lineages.</title>
        <authorList>
            <person name="Campisi E."/>
            <person name="Rinaudo C.D."/>
            <person name="Donati C."/>
            <person name="Barucco M."/>
            <person name="Torricelli G."/>
            <person name="Edwards M.S."/>
            <person name="Baker C.J."/>
            <person name="Margarit I."/>
            <person name="Rosini R."/>
        </authorList>
    </citation>
    <scope>NUCLEOTIDE SEQUENCE [LARGE SCALE GENOMIC DNA]</scope>
    <source>
        <strain evidence="5 10">CZ-PW-140</strain>
    </source>
</reference>
<organism evidence="7 11">
    <name type="scientific">Streptococcus agalactiae</name>
    <dbReference type="NCBI Taxonomy" id="1311"/>
    <lineage>
        <taxon>Bacteria</taxon>
        <taxon>Bacillati</taxon>
        <taxon>Bacillota</taxon>
        <taxon>Bacilli</taxon>
        <taxon>Lactobacillales</taxon>
        <taxon>Streptococcaceae</taxon>
        <taxon>Streptococcus</taxon>
    </lineage>
</organism>
<evidence type="ECO:0000313" key="9">
    <source>
        <dbReference type="Proteomes" id="UP000035346"/>
    </source>
</evidence>
<dbReference type="PANTHER" id="PTHR42964">
    <property type="entry name" value="ENOYL-COA HYDRATASE"/>
    <property type="match status" value="1"/>
</dbReference>
<dbReference type="Proteomes" id="UP000035174">
    <property type="component" value="Unassembled WGS sequence"/>
</dbReference>
<accession>A0A076Z4X0</accession>
<sequence length="263" mass="28732">MKFENIIYGIDGNVATIMLNRPDISNGFNIPMCQEIIDAIRLVSENKDVMFLVIEAQGPIFSIGGDLKVMKAAVESDDISSLTKIAELVNQISYDLLQLEKPVVMCVDGAVAGAAANIALAADFVIASKKSKFIQAFVGVGLAPDAGGLLLLSKSIGITRAVQLALTGESLSAEKAEALGIVYKLCESDKIGKIKDQLLKRLSRHSINSYQAIKSLAWEAAFKDWEQYKKLELQLQESLAFKQDFKEGVRAHADRRRPNFLGK</sequence>
<evidence type="ECO:0000313" key="4">
    <source>
        <dbReference type="EMBL" id="MDK6900056.1"/>
    </source>
</evidence>
<evidence type="ECO:0000313" key="3">
    <source>
        <dbReference type="EMBL" id="KLL35736.1"/>
    </source>
</evidence>
<keyword evidence="7" id="KW-0413">Isomerase</keyword>
<dbReference type="NCBIfam" id="NF005575">
    <property type="entry name" value="PRK07260.1"/>
    <property type="match status" value="1"/>
</dbReference>
<dbReference type="Gene3D" id="3.90.226.10">
    <property type="entry name" value="2-enoyl-CoA Hydratase, Chain A, domain 1"/>
    <property type="match status" value="1"/>
</dbReference>
<evidence type="ECO:0000313" key="11">
    <source>
        <dbReference type="Proteomes" id="UP000254076"/>
    </source>
</evidence>
<dbReference type="GO" id="GO:0016853">
    <property type="term" value="F:isomerase activity"/>
    <property type="evidence" value="ECO:0007669"/>
    <property type="project" value="UniProtKB-KW"/>
</dbReference>
<dbReference type="Proteomes" id="UP001230629">
    <property type="component" value="Unassembled WGS sequence"/>
</dbReference>
<dbReference type="InterPro" id="IPR029045">
    <property type="entry name" value="ClpP/crotonase-like_dom_sf"/>
</dbReference>
<reference evidence="8 9" key="1">
    <citation type="journal article" date="2015" name="PLoS ONE">
        <title>Genomic analysis reveals the molecular basis for capsule loss in the group B streptococcus population.</title>
        <authorList>
            <consortium name="DEVANI Consortium"/>
            <person name="Rosini R."/>
            <person name="Campisi E."/>
            <person name="De Chiara M."/>
            <person name="Tettelin H."/>
            <person name="Rinaudo D."/>
            <person name="Toniolo C."/>
            <person name="Metruccio M."/>
            <person name="Guidotti S."/>
            <person name="Sorensen U.B."/>
            <person name="Kilian M."/>
            <person name="Ramirez M."/>
            <person name="Janulczyk R."/>
            <person name="Donati C."/>
            <person name="Grandi G."/>
            <person name="Margarit I."/>
        </authorList>
    </citation>
    <scope>NUCLEOTIDE SEQUENCE [LARGE SCALE GENOMIC DNA]</scope>
    <source>
        <strain evidence="3 9">DK-B-USS-215</strain>
        <strain evidence="2 8">ES-PW-063</strain>
    </source>
</reference>
<evidence type="ECO:0000313" key="6">
    <source>
        <dbReference type="EMBL" id="RDY82551.1"/>
    </source>
</evidence>
<dbReference type="Gene3D" id="1.10.12.10">
    <property type="entry name" value="Lyase 2-enoyl-coa Hydratase, Chain A, domain 2"/>
    <property type="match status" value="1"/>
</dbReference>
<evidence type="ECO:0000313" key="7">
    <source>
        <dbReference type="EMBL" id="SUN13366.1"/>
    </source>
</evidence>
<dbReference type="GO" id="GO:0004300">
    <property type="term" value="F:enoyl-CoA hydratase activity"/>
    <property type="evidence" value="ECO:0007669"/>
    <property type="project" value="UniProtKB-EC"/>
</dbReference>
<dbReference type="AlphaFoldDB" id="A0A076Z4X0"/>
<dbReference type="InterPro" id="IPR051683">
    <property type="entry name" value="Enoyl-CoA_Hydratase/Isomerase"/>
</dbReference>
<evidence type="ECO:0000313" key="10">
    <source>
        <dbReference type="Proteomes" id="UP000093122"/>
    </source>
</evidence>
<evidence type="ECO:0000313" key="5">
    <source>
        <dbReference type="EMBL" id="OCM70818.1"/>
    </source>
</evidence>
<dbReference type="Proteomes" id="UP000093122">
    <property type="component" value="Unassembled WGS sequence"/>
</dbReference>
<reference evidence="4" key="5">
    <citation type="submission" date="2023-05" db="EMBL/GenBank/DDBJ databases">
        <title>Cataloging the Phylogenetic Diversity of Human Bladder Bacteria.</title>
        <authorList>
            <person name="Du J."/>
        </authorList>
    </citation>
    <scope>NUCLEOTIDE SEQUENCE</scope>
    <source>
        <strain evidence="4">UMB8703</strain>
    </source>
</reference>
<evidence type="ECO:0000313" key="2">
    <source>
        <dbReference type="EMBL" id="KLJ28083.1"/>
    </source>
</evidence>
<dbReference type="InterPro" id="IPR014748">
    <property type="entry name" value="Enoyl-CoA_hydra_C"/>
</dbReference>
<dbReference type="RefSeq" id="WP_000667365.1">
    <property type="nucleotide sequence ID" value="NZ_AP018935.1"/>
</dbReference>
<dbReference type="EC" id="4.2.1.17" evidence="4 7"/>
<comment type="similarity">
    <text evidence="1">Belongs to the enoyl-CoA hydratase/isomerase family.</text>
</comment>
<dbReference type="EMBL" id="JASOIH010000011">
    <property type="protein sequence ID" value="MDK6900056.1"/>
    <property type="molecule type" value="Genomic_DNA"/>
</dbReference>
<dbReference type="KEGG" id="sage:EN72_02070"/>
<dbReference type="EMBL" id="MAWT01000042">
    <property type="protein sequence ID" value="OCM70818.1"/>
    <property type="molecule type" value="Genomic_DNA"/>
</dbReference>
<dbReference type="PANTHER" id="PTHR42964:SF1">
    <property type="entry name" value="POLYKETIDE BIOSYNTHESIS ENOYL-COA HYDRATASE PKSH-RELATED"/>
    <property type="match status" value="1"/>
</dbReference>
<evidence type="ECO:0000313" key="12">
    <source>
        <dbReference type="Proteomes" id="UP000256718"/>
    </source>
</evidence>
<dbReference type="EMBL" id="UHEQ01000004">
    <property type="protein sequence ID" value="SUN13366.1"/>
    <property type="molecule type" value="Genomic_DNA"/>
</dbReference>
<evidence type="ECO:0000256" key="1">
    <source>
        <dbReference type="ARBA" id="ARBA00005254"/>
    </source>
</evidence>
<dbReference type="Proteomes" id="UP000254076">
    <property type="component" value="Unassembled WGS sequence"/>
</dbReference>
<dbReference type="Proteomes" id="UP000035346">
    <property type="component" value="Unassembled WGS sequence"/>
</dbReference>
<dbReference type="EMBL" id="QHGZ01000135">
    <property type="protein sequence ID" value="RDY82551.1"/>
    <property type="molecule type" value="Genomic_DNA"/>
</dbReference>
<dbReference type="CDD" id="cd06558">
    <property type="entry name" value="crotonase-like"/>
    <property type="match status" value="1"/>
</dbReference>
<reference evidence="7 11" key="4">
    <citation type="submission" date="2018-06" db="EMBL/GenBank/DDBJ databases">
        <authorList>
            <consortium name="Pathogen Informatics"/>
            <person name="Doyle S."/>
        </authorList>
    </citation>
    <scope>NUCLEOTIDE SEQUENCE [LARGE SCALE GENOMIC DNA]</scope>
    <source>
        <strain evidence="7 11">NCTC8185</strain>
    </source>
</reference>
<reference evidence="6 12" key="3">
    <citation type="journal article" date="2018" name="Emerg. Microbes Infect.">
        <title>Phenotypic and molecular analysis of nontypeable Group B streptococci: identification of cps2a and hybrid cps2a/cps5 Group B streptococcal capsule gene clusters.</title>
        <authorList>
            <person name="Alhhazmi A."/>
            <person name="Tyrrell G.J."/>
        </authorList>
    </citation>
    <scope>NUCLEOTIDE SEQUENCE [LARGE SCALE GENOMIC DNA]</scope>
    <source>
        <strain evidence="6 12">PLGBS17</strain>
    </source>
</reference>
<name>A0A076Z4X0_STRAG</name>
<keyword evidence="7" id="KW-0456">Lyase</keyword>